<protein>
    <submittedName>
        <fullName evidence="1">DUF523 domain-containing protein</fullName>
    </submittedName>
</protein>
<dbReference type="PANTHER" id="PTHR30087:SF1">
    <property type="entry name" value="HYPOTHETICAL CYTOSOLIC PROTEIN"/>
    <property type="match status" value="1"/>
</dbReference>
<dbReference type="AlphaFoldDB" id="A0A3E0IRK3"/>
<dbReference type="EMBL" id="QKXQ01000131">
    <property type="protein sequence ID" value="REH98792.1"/>
    <property type="molecule type" value="Genomic_DNA"/>
</dbReference>
<dbReference type="InterPro" id="IPR007553">
    <property type="entry name" value="2-thiour_desulf"/>
</dbReference>
<comment type="caution">
    <text evidence="1">The sequence shown here is derived from an EMBL/GenBank/DDBJ whole genome shotgun (WGS) entry which is preliminary data.</text>
</comment>
<evidence type="ECO:0000313" key="1">
    <source>
        <dbReference type="EMBL" id="REH98792.1"/>
    </source>
</evidence>
<accession>A0A3E0IRK3</accession>
<proteinExistence type="predicted"/>
<dbReference type="OrthoDB" id="9797779at2"/>
<reference evidence="1 2" key="1">
    <citation type="journal article" date="2018" name="Vet. Microbiol.">
        <title>Characterisation of Staphylococcus felis isolated from cats using whole genome sequencing.</title>
        <authorList>
            <person name="Worthing K."/>
            <person name="Pang S."/>
            <person name="Trott D.J."/>
            <person name="Abraham S."/>
            <person name="Coombs G.W."/>
            <person name="Jordan D."/>
            <person name="McIntyre L."/>
            <person name="Davies M.R."/>
            <person name="Norris J."/>
        </authorList>
    </citation>
    <scope>NUCLEOTIDE SEQUENCE [LARGE SCALE GENOMIC DNA]</scope>
    <source>
        <strain evidence="1 2">F9</strain>
    </source>
</reference>
<dbReference type="PANTHER" id="PTHR30087">
    <property type="entry name" value="INNER MEMBRANE PROTEIN"/>
    <property type="match status" value="1"/>
</dbReference>
<evidence type="ECO:0000313" key="2">
    <source>
        <dbReference type="Proteomes" id="UP000256562"/>
    </source>
</evidence>
<dbReference type="RefSeq" id="WP_116093862.1">
    <property type="nucleotide sequence ID" value="NZ_QKXN01000122.1"/>
</dbReference>
<organism evidence="1 2">
    <name type="scientific">Staphylococcus felis</name>
    <dbReference type="NCBI Taxonomy" id="46127"/>
    <lineage>
        <taxon>Bacteria</taxon>
        <taxon>Bacillati</taxon>
        <taxon>Bacillota</taxon>
        <taxon>Bacilli</taxon>
        <taxon>Bacillales</taxon>
        <taxon>Staphylococcaceae</taxon>
        <taxon>Staphylococcus</taxon>
    </lineage>
</organism>
<dbReference type="Proteomes" id="UP000256562">
    <property type="component" value="Unassembled WGS sequence"/>
</dbReference>
<dbReference type="Pfam" id="PF04463">
    <property type="entry name" value="2-thiour_desulf"/>
    <property type="match status" value="1"/>
</dbReference>
<sequence length="152" mass="16448">MILISACLAGENVRYDGQNKKHTSLSHLVQCGLAQTICPELLGGLGVPREPAEIVGGDGYDVLAGSAKVIDIKGNDVTKEYMQGAELALEICKKMHCDMLILKSDSPTCGSSTIYSGEFNGKKKWGVGLFTALLESNNIKVYDETNYMRNND</sequence>
<name>A0A3E0IRK3_9STAP</name>
<gene>
    <name evidence="1" type="ORF">DOS83_03090</name>
</gene>